<dbReference type="InParanoid" id="G3JE02"/>
<dbReference type="HOGENOM" id="CLU_2941629_0_0_1"/>
<gene>
    <name evidence="1" type="ORF">CCM_04199</name>
</gene>
<dbReference type="AlphaFoldDB" id="G3JE02"/>
<dbReference type="Proteomes" id="UP000001610">
    <property type="component" value="Unassembled WGS sequence"/>
</dbReference>
<proteinExistence type="predicted"/>
<dbReference type="GeneID" id="18166222"/>
<dbReference type="KEGG" id="cmt:CCM_04199"/>
<reference evidence="1 2" key="1">
    <citation type="journal article" date="2011" name="Genome Biol.">
        <title>Genome sequence of the insect pathogenic fungus Cordyceps militaris, a valued traditional Chinese medicine.</title>
        <authorList>
            <person name="Zheng P."/>
            <person name="Xia Y."/>
            <person name="Xiao G."/>
            <person name="Xiong C."/>
            <person name="Hu X."/>
            <person name="Zhang S."/>
            <person name="Zheng H."/>
            <person name="Huang Y."/>
            <person name="Zhou Y."/>
            <person name="Wang S."/>
            <person name="Zhao G.P."/>
            <person name="Liu X."/>
            <person name="St Leger R.J."/>
            <person name="Wang C."/>
        </authorList>
    </citation>
    <scope>NUCLEOTIDE SEQUENCE [LARGE SCALE GENOMIC DNA]</scope>
    <source>
        <strain evidence="1 2">CM01</strain>
    </source>
</reference>
<name>G3JE02_CORMM</name>
<dbReference type="RefSeq" id="XP_006669410.1">
    <property type="nucleotide sequence ID" value="XM_006669347.1"/>
</dbReference>
<keyword evidence="2" id="KW-1185">Reference proteome</keyword>
<organism evidence="1 2">
    <name type="scientific">Cordyceps militaris (strain CM01)</name>
    <name type="common">Caterpillar fungus</name>
    <dbReference type="NCBI Taxonomy" id="983644"/>
    <lineage>
        <taxon>Eukaryota</taxon>
        <taxon>Fungi</taxon>
        <taxon>Dikarya</taxon>
        <taxon>Ascomycota</taxon>
        <taxon>Pezizomycotina</taxon>
        <taxon>Sordariomycetes</taxon>
        <taxon>Hypocreomycetidae</taxon>
        <taxon>Hypocreales</taxon>
        <taxon>Cordycipitaceae</taxon>
        <taxon>Cordyceps</taxon>
    </lineage>
</organism>
<evidence type="ECO:0000313" key="1">
    <source>
        <dbReference type="EMBL" id="EGX92827.1"/>
    </source>
</evidence>
<accession>G3JE02</accession>
<dbReference type="VEuPathDB" id="FungiDB:CCM_04199"/>
<evidence type="ECO:0000313" key="2">
    <source>
        <dbReference type="Proteomes" id="UP000001610"/>
    </source>
</evidence>
<protein>
    <submittedName>
        <fullName evidence="1">Uncharacterized protein</fullName>
    </submittedName>
</protein>
<sequence>MECGEEERMRGRCGTRGSSVGGAAAAAAAHNSAGQGVGVAGGDKAPAPFSRFDEGGVLLV</sequence>
<dbReference type="EMBL" id="JH126401">
    <property type="protein sequence ID" value="EGX92827.1"/>
    <property type="molecule type" value="Genomic_DNA"/>
</dbReference>